<dbReference type="RefSeq" id="WP_253654918.1">
    <property type="nucleotide sequence ID" value="NZ_BAAAOE010000002.1"/>
</dbReference>
<comment type="caution">
    <text evidence="1">The sequence shown here is derived from an EMBL/GenBank/DDBJ whole genome shotgun (WGS) entry which is preliminary data.</text>
</comment>
<dbReference type="EMBL" id="JAMTCG010000004">
    <property type="protein sequence ID" value="MCP2161358.1"/>
    <property type="molecule type" value="Genomic_DNA"/>
</dbReference>
<keyword evidence="2" id="KW-1185">Reference proteome</keyword>
<protein>
    <submittedName>
        <fullName evidence="1">EthD domain-containing protein</fullName>
    </submittedName>
</protein>
<dbReference type="InterPro" id="IPR011008">
    <property type="entry name" value="Dimeric_a/b-barrel"/>
</dbReference>
<dbReference type="SUPFAM" id="SSF54909">
    <property type="entry name" value="Dimeric alpha+beta barrel"/>
    <property type="match status" value="1"/>
</dbReference>
<evidence type="ECO:0000313" key="1">
    <source>
        <dbReference type="EMBL" id="MCP2161358.1"/>
    </source>
</evidence>
<proteinExistence type="predicted"/>
<reference evidence="1 2" key="1">
    <citation type="submission" date="2022-06" db="EMBL/GenBank/DDBJ databases">
        <title>Genomic Encyclopedia of Archaeal and Bacterial Type Strains, Phase II (KMG-II): from individual species to whole genera.</title>
        <authorList>
            <person name="Goeker M."/>
        </authorList>
    </citation>
    <scope>NUCLEOTIDE SEQUENCE [LARGE SCALE GENOMIC DNA]</scope>
    <source>
        <strain evidence="1 2">DSM 45037</strain>
    </source>
</reference>
<accession>A0ABT1H472</accession>
<dbReference type="Proteomes" id="UP001205740">
    <property type="component" value="Unassembled WGS sequence"/>
</dbReference>
<dbReference type="Gene3D" id="3.30.70.100">
    <property type="match status" value="1"/>
</dbReference>
<organism evidence="1 2">
    <name type="scientific">Williamsia serinedens</name>
    <dbReference type="NCBI Taxonomy" id="391736"/>
    <lineage>
        <taxon>Bacteria</taxon>
        <taxon>Bacillati</taxon>
        <taxon>Actinomycetota</taxon>
        <taxon>Actinomycetes</taxon>
        <taxon>Mycobacteriales</taxon>
        <taxon>Nocardiaceae</taxon>
        <taxon>Williamsia</taxon>
    </lineage>
</organism>
<evidence type="ECO:0000313" key="2">
    <source>
        <dbReference type="Proteomes" id="UP001205740"/>
    </source>
</evidence>
<sequence length="224" mass="24254">MSDFVFAVWCDDPAAVLDPALHARTGARTVQTNVAGDPRFADALALQAMPEPIDAVVTVEADDPAPVEAALRDVARRVVGWEVQRRTPIRPPDTADGEPADAMANVAFLRRPTDLTHEEWLARWIGSHTPVAIATQGTFGYVQNIVVRPVTTDVERVDGIVEELFPVAAARDAHAFYGSDGDDDELSRRMGAMLDSVVSIGAHRDIDVVPTVRRVHTVRTATTG</sequence>
<name>A0ABT1H472_9NOCA</name>
<gene>
    <name evidence="1" type="ORF">LX12_002553</name>
</gene>